<dbReference type="CDD" id="cd04187">
    <property type="entry name" value="DPM1_like_bac"/>
    <property type="match status" value="1"/>
</dbReference>
<dbReference type="GO" id="GO:0005886">
    <property type="term" value="C:plasma membrane"/>
    <property type="evidence" value="ECO:0007669"/>
    <property type="project" value="TreeGrafter"/>
</dbReference>
<keyword evidence="8 10" id="KW-0472">Membrane</keyword>
<feature type="transmembrane region" description="Helical" evidence="10">
    <location>
        <begin position="257"/>
        <end position="278"/>
    </location>
</feature>
<dbReference type="Pfam" id="PF00535">
    <property type="entry name" value="Glycos_transf_2"/>
    <property type="match status" value="1"/>
</dbReference>
<keyword evidence="3" id="KW-0328">Glycosyltransferase</keyword>
<dbReference type="RefSeq" id="WP_203986180.1">
    <property type="nucleotide sequence ID" value="NZ_BOOU01000048.1"/>
</dbReference>
<name>A0A919R2E7_9ACTN</name>
<dbReference type="SUPFAM" id="SSF53448">
    <property type="entry name" value="Nucleotide-diphospho-sugar transferases"/>
    <property type="match status" value="1"/>
</dbReference>
<keyword evidence="5 10" id="KW-0812">Transmembrane</keyword>
<dbReference type="GO" id="GO:0009103">
    <property type="term" value="P:lipopolysaccharide biosynthetic process"/>
    <property type="evidence" value="ECO:0007669"/>
    <property type="project" value="UniProtKB-KW"/>
</dbReference>
<keyword evidence="4 12" id="KW-0808">Transferase</keyword>
<evidence type="ECO:0000256" key="1">
    <source>
        <dbReference type="ARBA" id="ARBA00006739"/>
    </source>
</evidence>
<feature type="domain" description="Glycosyltransferase 2-like" evidence="11">
    <location>
        <begin position="7"/>
        <end position="151"/>
    </location>
</feature>
<evidence type="ECO:0000256" key="8">
    <source>
        <dbReference type="ARBA" id="ARBA00023136"/>
    </source>
</evidence>
<comment type="caution">
    <text evidence="12">The sequence shown here is derived from an EMBL/GenBank/DDBJ whole genome shotgun (WGS) entry which is preliminary data.</text>
</comment>
<dbReference type="PANTHER" id="PTHR48090:SF3">
    <property type="entry name" value="UNDECAPRENYL-PHOSPHATE 4-DEOXY-4-FORMAMIDO-L-ARABINOSE TRANSFERASE"/>
    <property type="match status" value="1"/>
</dbReference>
<protein>
    <submittedName>
        <fullName evidence="12">Glycosyl transferase</fullName>
    </submittedName>
</protein>
<keyword evidence="2" id="KW-1003">Cell membrane</keyword>
<accession>A0A919R2E7</accession>
<evidence type="ECO:0000313" key="13">
    <source>
        <dbReference type="Proteomes" id="UP000655287"/>
    </source>
</evidence>
<feature type="region of interest" description="Disordered" evidence="9">
    <location>
        <begin position="303"/>
        <end position="322"/>
    </location>
</feature>
<evidence type="ECO:0000256" key="3">
    <source>
        <dbReference type="ARBA" id="ARBA00022676"/>
    </source>
</evidence>
<evidence type="ECO:0000313" key="12">
    <source>
        <dbReference type="EMBL" id="GII78471.1"/>
    </source>
</evidence>
<reference evidence="12" key="1">
    <citation type="submission" date="2021-01" db="EMBL/GenBank/DDBJ databases">
        <title>Whole genome shotgun sequence of Sphaerisporangium rufum NBRC 109079.</title>
        <authorList>
            <person name="Komaki H."/>
            <person name="Tamura T."/>
        </authorList>
    </citation>
    <scope>NUCLEOTIDE SEQUENCE</scope>
    <source>
        <strain evidence="12">NBRC 109079</strain>
    </source>
</reference>
<proteinExistence type="inferred from homology"/>
<evidence type="ECO:0000256" key="5">
    <source>
        <dbReference type="ARBA" id="ARBA00022692"/>
    </source>
</evidence>
<dbReference type="PANTHER" id="PTHR48090">
    <property type="entry name" value="UNDECAPRENYL-PHOSPHATE 4-DEOXY-4-FORMAMIDO-L-ARABINOSE TRANSFERASE-RELATED"/>
    <property type="match status" value="1"/>
</dbReference>
<evidence type="ECO:0000256" key="9">
    <source>
        <dbReference type="SAM" id="MobiDB-lite"/>
    </source>
</evidence>
<dbReference type="InterPro" id="IPR001173">
    <property type="entry name" value="Glyco_trans_2-like"/>
</dbReference>
<gene>
    <name evidence="12" type="primary">arnC</name>
    <name evidence="12" type="ORF">Sru01_34530</name>
</gene>
<keyword evidence="7 10" id="KW-1133">Transmembrane helix</keyword>
<dbReference type="Gene3D" id="3.90.550.10">
    <property type="entry name" value="Spore Coat Polysaccharide Biosynthesis Protein SpsA, Chain A"/>
    <property type="match status" value="1"/>
</dbReference>
<evidence type="ECO:0000259" key="11">
    <source>
        <dbReference type="Pfam" id="PF00535"/>
    </source>
</evidence>
<keyword evidence="13" id="KW-1185">Reference proteome</keyword>
<feature type="transmembrane region" description="Helical" evidence="10">
    <location>
        <begin position="227"/>
        <end position="251"/>
    </location>
</feature>
<dbReference type="InterPro" id="IPR050256">
    <property type="entry name" value="Glycosyltransferase_2"/>
</dbReference>
<sequence length="322" mass="34112">MEPFALTVVVPCLNEAENIDAVYREIVTELGGQDGLEVLFIDDGSTDDTLPRIKDLARRNSEVSYLSLTRNFGVEAAFSAGYRYARHPWILHLDADLQFPPAEARLLIARARDGYDAVFGVRVDRKDPWVRRAASAAHGWAARRLLGIEIPPNATTFRLVRAGLARRVVDLGLGTPYFLATVPRLTSAWTTVPTAHRPRLRGSSKVTVRGLARHAMELFVGFSYRPLAVACALSLLGAPAALAAGACFLAGAPAAGAALLAAATAAGLAALAVMGRYLMVVARGQPRPPQFLIRAANVPVRPGDSLDPPSLDGAASAAGGCG</sequence>
<evidence type="ECO:0000256" key="7">
    <source>
        <dbReference type="ARBA" id="ARBA00022989"/>
    </source>
</evidence>
<evidence type="ECO:0000256" key="10">
    <source>
        <dbReference type="SAM" id="Phobius"/>
    </source>
</evidence>
<dbReference type="Proteomes" id="UP000655287">
    <property type="component" value="Unassembled WGS sequence"/>
</dbReference>
<keyword evidence="6" id="KW-0448">Lipopolysaccharide biosynthesis</keyword>
<dbReference type="AlphaFoldDB" id="A0A919R2E7"/>
<dbReference type="GO" id="GO:0099621">
    <property type="term" value="F:undecaprenyl-phosphate 4-deoxy-4-formamido-L-arabinose transferase activity"/>
    <property type="evidence" value="ECO:0007669"/>
    <property type="project" value="TreeGrafter"/>
</dbReference>
<comment type="similarity">
    <text evidence="1">Belongs to the glycosyltransferase 2 family.</text>
</comment>
<evidence type="ECO:0000256" key="2">
    <source>
        <dbReference type="ARBA" id="ARBA00022475"/>
    </source>
</evidence>
<evidence type="ECO:0000256" key="4">
    <source>
        <dbReference type="ARBA" id="ARBA00022679"/>
    </source>
</evidence>
<dbReference type="InterPro" id="IPR029044">
    <property type="entry name" value="Nucleotide-diphossugar_trans"/>
</dbReference>
<organism evidence="12 13">
    <name type="scientific">Sphaerisporangium rufum</name>
    <dbReference type="NCBI Taxonomy" id="1381558"/>
    <lineage>
        <taxon>Bacteria</taxon>
        <taxon>Bacillati</taxon>
        <taxon>Actinomycetota</taxon>
        <taxon>Actinomycetes</taxon>
        <taxon>Streptosporangiales</taxon>
        <taxon>Streptosporangiaceae</taxon>
        <taxon>Sphaerisporangium</taxon>
    </lineage>
</organism>
<dbReference type="EMBL" id="BOOU01000048">
    <property type="protein sequence ID" value="GII78471.1"/>
    <property type="molecule type" value="Genomic_DNA"/>
</dbReference>
<evidence type="ECO:0000256" key="6">
    <source>
        <dbReference type="ARBA" id="ARBA00022985"/>
    </source>
</evidence>